<dbReference type="InterPro" id="IPR017739">
    <property type="entry name" value="T6SS-assoc_VCA0119"/>
</dbReference>
<accession>A0ABX7P2Z4</accession>
<dbReference type="Proteomes" id="UP000662747">
    <property type="component" value="Chromosome"/>
</dbReference>
<evidence type="ECO:0000259" key="2">
    <source>
        <dbReference type="Pfam" id="PF06812"/>
    </source>
</evidence>
<proteinExistence type="predicted"/>
<dbReference type="NCBIfam" id="TIGR03362">
    <property type="entry name" value="VI_chp_7"/>
    <property type="match status" value="1"/>
</dbReference>
<dbReference type="Pfam" id="PF06812">
    <property type="entry name" value="ImpA_N"/>
    <property type="match status" value="1"/>
</dbReference>
<dbReference type="InterPro" id="IPR010657">
    <property type="entry name" value="ImpA_N"/>
</dbReference>
<feature type="region of interest" description="Disordered" evidence="1">
    <location>
        <begin position="1"/>
        <end position="29"/>
    </location>
</feature>
<sequence length="678" mass="69165">MPPSLEELRERARPWSEPVPGTAPAGVQAKHEPAYEAITEEVAKLESPAAAGVRWDEVVRGAGELLKGTTKDLWLASYMAYGLYATRGVDGAATGAAIIVEVTERYWPDLYPELKRLRGRANAVGWFVERLGRMLPTVDQASVSAESLEALAVALKRLAQLSRERFADSAPAFGPVQDAVARLRAGLPEPVPAAQDVASASGASASDDATAHAASGDAASANGSSGSTAADEASGNATAANGASGNRAANGASGNTATANGTSGNAGANGAPGNTATANSASGNRAANGAPGAAAANGAPGNSAANGTAGNPAAKGASGNASANGAAKPNTAAPARNTVPAAPVVVPPLPTLPASPDLSSAEAVTDFLRTVGTALLSAAGVLRQTSGTDPLPYRLMRLGLWLHLSRAPAAGANGRTPLQPLPDALRTKLETLESNQRWPDLLDEAESALGQHRFALGLHRFSAAALTGLGESHAAARVSLVQELGAQLRRMPGVDELVAANGKPLTDDATRAWLRAEVLPTGTSSATPSAITDAPLSLPPLALQSETSTSGSSTALEEEARALLAEGRVHEAVTRLQGAVAAATTGRARFLSRLALARLCANAGQLPLARAVYDVLDEEVSAHALDTWEPALAAACLEGWLSTRTTEEKEGGRLAVKFRNRYRRLTRLDSSAALRVGA</sequence>
<evidence type="ECO:0000313" key="3">
    <source>
        <dbReference type="EMBL" id="QSQ24824.1"/>
    </source>
</evidence>
<feature type="domain" description="ImpA N-terminal" evidence="2">
    <location>
        <begin position="17"/>
        <end position="128"/>
    </location>
</feature>
<evidence type="ECO:0000256" key="1">
    <source>
        <dbReference type="SAM" id="MobiDB-lite"/>
    </source>
</evidence>
<evidence type="ECO:0000313" key="4">
    <source>
        <dbReference type="Proteomes" id="UP000662747"/>
    </source>
</evidence>
<keyword evidence="4" id="KW-1185">Reference proteome</keyword>
<gene>
    <name evidence="3" type="primary">tssA</name>
    <name evidence="3" type="ORF">JY651_07750</name>
</gene>
<dbReference type="EMBL" id="CP071090">
    <property type="protein sequence ID" value="QSQ24824.1"/>
    <property type="molecule type" value="Genomic_DNA"/>
</dbReference>
<organism evidence="3 4">
    <name type="scientific">Pyxidicoccus parkwayensis</name>
    <dbReference type="NCBI Taxonomy" id="2813578"/>
    <lineage>
        <taxon>Bacteria</taxon>
        <taxon>Pseudomonadati</taxon>
        <taxon>Myxococcota</taxon>
        <taxon>Myxococcia</taxon>
        <taxon>Myxococcales</taxon>
        <taxon>Cystobacterineae</taxon>
        <taxon>Myxococcaceae</taxon>
        <taxon>Pyxidicoccus</taxon>
    </lineage>
</organism>
<name>A0ABX7P2Z4_9BACT</name>
<dbReference type="Pfam" id="PF16989">
    <property type="entry name" value="T6SS_VasJ"/>
    <property type="match status" value="1"/>
</dbReference>
<protein>
    <submittedName>
        <fullName evidence="3">Type VI secretion system protein TssA</fullName>
    </submittedName>
</protein>
<reference evidence="3 4" key="1">
    <citation type="submission" date="2021-02" db="EMBL/GenBank/DDBJ databases">
        <title>De Novo genome assembly of isolated myxobacteria.</title>
        <authorList>
            <person name="Stevens D.C."/>
        </authorList>
    </citation>
    <scope>NUCLEOTIDE SEQUENCE [LARGE SCALE GENOMIC DNA]</scope>
    <source>
        <strain evidence="4">SCPEA02</strain>
    </source>
</reference>
<dbReference type="PANTHER" id="PTHR37024:SF5">
    <property type="entry name" value="IMPA N-TERMINAL DOMAIN-CONTAINING PROTEIN"/>
    <property type="match status" value="1"/>
</dbReference>
<feature type="compositionally biased region" description="Basic and acidic residues" evidence="1">
    <location>
        <begin position="1"/>
        <end position="14"/>
    </location>
</feature>
<dbReference type="PANTHER" id="PTHR37024">
    <property type="entry name" value="TYPE VI SECRETION SYSTEM DUF2094 AND IMPA-RELATED DOMAIN PROTEIN"/>
    <property type="match status" value="1"/>
</dbReference>
<feature type="region of interest" description="Disordered" evidence="1">
    <location>
        <begin position="194"/>
        <end position="335"/>
    </location>
</feature>